<organism evidence="1 2">
    <name type="scientific">Nocardia ignorata</name>
    <dbReference type="NCBI Taxonomy" id="145285"/>
    <lineage>
        <taxon>Bacteria</taxon>
        <taxon>Bacillati</taxon>
        <taxon>Actinomycetota</taxon>
        <taxon>Actinomycetes</taxon>
        <taxon>Mycobacteriales</taxon>
        <taxon>Nocardiaceae</taxon>
        <taxon>Nocardia</taxon>
    </lineage>
</organism>
<evidence type="ECO:0000313" key="2">
    <source>
        <dbReference type="Proteomes" id="UP000295087"/>
    </source>
</evidence>
<protein>
    <submittedName>
        <fullName evidence="1">Uncharacterized protein</fullName>
    </submittedName>
</protein>
<dbReference type="EMBL" id="SNXK01000003">
    <property type="protein sequence ID" value="TDP38725.1"/>
    <property type="molecule type" value="Genomic_DNA"/>
</dbReference>
<reference evidence="1 2" key="1">
    <citation type="submission" date="2019-03" db="EMBL/GenBank/DDBJ databases">
        <title>Genomic Encyclopedia of Type Strains, Phase IV (KMG-IV): sequencing the most valuable type-strain genomes for metagenomic binning, comparative biology and taxonomic classification.</title>
        <authorList>
            <person name="Goeker M."/>
        </authorList>
    </citation>
    <scope>NUCLEOTIDE SEQUENCE [LARGE SCALE GENOMIC DNA]</scope>
    <source>
        <strain evidence="1 2">DSM 44496</strain>
    </source>
</reference>
<accession>A0A4R6PL83</accession>
<dbReference type="InterPro" id="IPR053801">
    <property type="entry name" value="DUF6959"/>
</dbReference>
<evidence type="ECO:0000313" key="1">
    <source>
        <dbReference type="EMBL" id="TDP38725.1"/>
    </source>
</evidence>
<gene>
    <name evidence="1" type="ORF">DFR75_103382</name>
</gene>
<dbReference type="Proteomes" id="UP000295087">
    <property type="component" value="Unassembled WGS sequence"/>
</dbReference>
<proteinExistence type="predicted"/>
<sequence>MDGSADFLGTQGNYSLIRSAGRRFPGLLIQGDTLSILVSDLREVGELLETADIEEARSAASELLTEFAAMQASYEVMMKEAGIKLPYAKNP</sequence>
<dbReference type="Pfam" id="PF22281">
    <property type="entry name" value="DUF6959"/>
    <property type="match status" value="1"/>
</dbReference>
<name>A0A4R6PL83_NOCIG</name>
<keyword evidence="2" id="KW-1185">Reference proteome</keyword>
<dbReference type="AlphaFoldDB" id="A0A4R6PL83"/>
<dbReference type="RefSeq" id="WP_067486755.1">
    <property type="nucleotide sequence ID" value="NZ_SNXK01000003.1"/>
</dbReference>
<comment type="caution">
    <text evidence="1">The sequence shown here is derived from an EMBL/GenBank/DDBJ whole genome shotgun (WGS) entry which is preliminary data.</text>
</comment>